<dbReference type="EMBL" id="PGFS01000001">
    <property type="protein sequence ID" value="MDH4573947.1"/>
    <property type="molecule type" value="Genomic_DNA"/>
</dbReference>
<comment type="caution">
    <text evidence="2">The sequence shown here is derived from an EMBL/GenBank/DDBJ whole genome shotgun (WGS) entry which is preliminary data.</text>
</comment>
<reference evidence="2" key="2">
    <citation type="submission" date="2017-11" db="EMBL/GenBank/DDBJ databases">
        <authorList>
            <person name="Das S.K."/>
        </authorList>
    </citation>
    <scope>NUCLEOTIDE SEQUENCE</scope>
    <source>
        <strain evidence="2">S4-41</strain>
    </source>
</reference>
<keyword evidence="3" id="KW-1185">Reference proteome</keyword>
<sequence length="162" mass="18062">MKHRLWILPAVALGGGFGANALADDTSLSYGQLERLLNSAEDYGFNRYEKLDADHDDNRFEIEGWRADGWELDVSMTLNDGALTRESQRKSIAPDWGLTREELDAALSQARAGGMQHFAELEVDSNGHVEIEGYNAQRAQFELDLHREALNSEHLDNGSDNG</sequence>
<keyword evidence="1" id="KW-0732">Signal</keyword>
<feature type="signal peptide" evidence="1">
    <location>
        <begin position="1"/>
        <end position="23"/>
    </location>
</feature>
<reference evidence="2" key="1">
    <citation type="journal article" date="2015" name="Antonie Van Leeuwenhoek">
        <title>Comparative 16S rRNA signatures and multilocus sequence analysis for the genus Salinicola and description of Salinicola acroporae sp. nov., isolated from coral Acropora digitifera.</title>
        <authorList>
            <person name="Lepcha R.T."/>
            <person name="Poddar A."/>
            <person name="Schumann P."/>
            <person name="Das S.K."/>
        </authorList>
    </citation>
    <scope>NUCLEOTIDE SEQUENCE</scope>
    <source>
        <strain evidence="2">S4-41</strain>
    </source>
</reference>
<evidence type="ECO:0008006" key="4">
    <source>
        <dbReference type="Google" id="ProtNLM"/>
    </source>
</evidence>
<protein>
    <recommendedName>
        <fullName evidence="4">PepSY domain-containing protein</fullName>
    </recommendedName>
</protein>
<accession>A0ABT6I872</accession>
<proteinExistence type="predicted"/>
<dbReference type="RefSeq" id="WP_110717513.1">
    <property type="nucleotide sequence ID" value="NZ_PGFS01000001.1"/>
</dbReference>
<evidence type="ECO:0000313" key="3">
    <source>
        <dbReference type="Proteomes" id="UP001162135"/>
    </source>
</evidence>
<evidence type="ECO:0000313" key="2">
    <source>
        <dbReference type="EMBL" id="MDH4573947.1"/>
    </source>
</evidence>
<dbReference type="Proteomes" id="UP001162135">
    <property type="component" value="Unassembled WGS sequence"/>
</dbReference>
<name>A0ABT6I872_9GAMM</name>
<feature type="chain" id="PRO_5046036942" description="PepSY domain-containing protein" evidence="1">
    <location>
        <begin position="24"/>
        <end position="162"/>
    </location>
</feature>
<organism evidence="2 3">
    <name type="scientific">Salinicola acroporae</name>
    <dbReference type="NCBI Taxonomy" id="1541440"/>
    <lineage>
        <taxon>Bacteria</taxon>
        <taxon>Pseudomonadati</taxon>
        <taxon>Pseudomonadota</taxon>
        <taxon>Gammaproteobacteria</taxon>
        <taxon>Oceanospirillales</taxon>
        <taxon>Halomonadaceae</taxon>
        <taxon>Salinicola</taxon>
    </lineage>
</organism>
<evidence type="ECO:0000256" key="1">
    <source>
        <dbReference type="SAM" id="SignalP"/>
    </source>
</evidence>
<gene>
    <name evidence="2" type="ORF">CUR86_16980</name>
</gene>